<dbReference type="PANTHER" id="PTHR47852:SF2">
    <property type="entry name" value="WW DOMAIN-CONTAINING PROTEIN"/>
    <property type="match status" value="1"/>
</dbReference>
<dbReference type="Pfam" id="PF00397">
    <property type="entry name" value="WW"/>
    <property type="match status" value="2"/>
</dbReference>
<feature type="compositionally biased region" description="Polar residues" evidence="1">
    <location>
        <begin position="934"/>
        <end position="944"/>
    </location>
</feature>
<feature type="domain" description="WW" evidence="2">
    <location>
        <begin position="990"/>
        <end position="1024"/>
    </location>
</feature>
<reference evidence="3" key="1">
    <citation type="submission" date="2015-07" db="EMBL/GenBank/DDBJ databases">
        <title>Transcriptome Assembly of Anthurium amnicola.</title>
        <authorList>
            <person name="Suzuki J."/>
        </authorList>
    </citation>
    <scope>NUCLEOTIDE SEQUENCE</scope>
</reference>
<dbReference type="SUPFAM" id="SSF51045">
    <property type="entry name" value="WW domain"/>
    <property type="match status" value="2"/>
</dbReference>
<dbReference type="EMBL" id="GDJX01008205">
    <property type="protein sequence ID" value="JAT59731.1"/>
    <property type="molecule type" value="Transcribed_RNA"/>
</dbReference>
<sequence>MGKRKERRLAAMSAAGRRVKLDLFAEPSGEMVDKTSNDEIRGDPVQDHYAGVPISPSASGQNQENPLLLLGQYSDDEVNDDEKIEPKIEMEGNTHPDVTQEGVHADVGENEGCQTDQNIDVDNMKQDVDELDATTNNDNGKNIGESGIPFETGLNEADSVTEACSSAASAMQIIGDASDGWKIVMHEETSQYYYWNTLTGETSWEVPDALSHRMETTGDQKASLGIEDRIDALSHSHASIPQLNTGSIGYVNVTAVQNGNDHLITNVTDTTNGFIVGKENGVSGNIAFDTSQVAVHYSSTGGSILYPEVLAQHSFASLAQSSALSEHLTNSRDAASIISSGEVNDKHLMLANNNCEAPEDHSVRLVKYGESLLQRLKTLKGSNESIQVHDWALKCILEVETRLSDCKALSSYGSSLLPFWWYTETQLKRIESIIEQEGSVVHDSKNYNEEVDLSSSRKSVNSLDSGKGHVLSMKDNISFNAVDASHSDASLSKDVTKETTHASKTEDAVGIKRSLSEVLEMETVEETAQNISIPQPSGGSPEVQAKEEARVDPVSVLQLSGSDLEVQDQNQADKTLASPEIESYVVEDVDMDVEMEVDEETPTDQPASGNLFHLQCPEPVEQPVIDQCVSPQSIPSGSSHEVNVPPPPEEEWIPPPPPEDEAIPPPPPEDPPTQSIPPPPYSENASFSYPEQYNMAYPVSAFEYYAPSISEAPSTTYYANAEVSHIVEPQPSPYYDPVTANSFTEANPDANSAEPVVYYDVPIETVLPLPVTTSLETSGFYVQPASTSYNGDISTSEHSGSVMISLEYTGSSLPTLNAESDLSSAVQKPGEVMEPGASVSITSQSIGAALMNGTSSDAISTANVKNQPKVVRSKKRTISVSPSLRSNKKVSSLVDKWKAAKEELHGDEEDEPENAYEVLEKKRQKEIEEWKARQISSGEAQDNANFLPLGGDWRERVKRRRAETNAPSIQTPPEEATKEKKQPNLVELPKDLPSGWQAYWDESSREIYYGNAMTSETTWIRPSR</sequence>
<gene>
    <name evidence="3" type="primary">FNBP4_6</name>
    <name evidence="3" type="ORF">g.53289</name>
</gene>
<evidence type="ECO:0000259" key="2">
    <source>
        <dbReference type="PROSITE" id="PS50020"/>
    </source>
</evidence>
<feature type="domain" description="WW" evidence="2">
    <location>
        <begin position="175"/>
        <end position="209"/>
    </location>
</feature>
<feature type="compositionally biased region" description="Basic and acidic residues" evidence="1">
    <location>
        <begin position="31"/>
        <end position="46"/>
    </location>
</feature>
<dbReference type="AlphaFoldDB" id="A0A1D1YYL9"/>
<feature type="compositionally biased region" description="Pro residues" evidence="1">
    <location>
        <begin position="663"/>
        <end position="681"/>
    </location>
</feature>
<feature type="region of interest" description="Disordered" evidence="1">
    <location>
        <begin position="527"/>
        <end position="551"/>
    </location>
</feature>
<dbReference type="Gene3D" id="2.20.70.10">
    <property type="match status" value="2"/>
</dbReference>
<dbReference type="InterPro" id="IPR001202">
    <property type="entry name" value="WW_dom"/>
</dbReference>
<feature type="region of interest" description="Disordered" evidence="1">
    <location>
        <begin position="629"/>
        <end position="685"/>
    </location>
</feature>
<feature type="compositionally biased region" description="Polar residues" evidence="1">
    <location>
        <begin position="527"/>
        <end position="538"/>
    </location>
</feature>
<feature type="compositionally biased region" description="Acidic residues" evidence="1">
    <location>
        <begin position="648"/>
        <end position="662"/>
    </location>
</feature>
<dbReference type="PROSITE" id="PS01159">
    <property type="entry name" value="WW_DOMAIN_1"/>
    <property type="match status" value="2"/>
</dbReference>
<accession>A0A1D1YYL9</accession>
<dbReference type="PROSITE" id="PS50020">
    <property type="entry name" value="WW_DOMAIN_2"/>
    <property type="match status" value="2"/>
</dbReference>
<feature type="region of interest" description="Disordered" evidence="1">
    <location>
        <begin position="28"/>
        <end position="64"/>
    </location>
</feature>
<dbReference type="CDD" id="cd00201">
    <property type="entry name" value="WW"/>
    <property type="match status" value="2"/>
</dbReference>
<dbReference type="PANTHER" id="PTHR47852">
    <property type="entry name" value="OS06G0298400 PROTEIN"/>
    <property type="match status" value="1"/>
</dbReference>
<name>A0A1D1YYL9_9ARAE</name>
<dbReference type="InterPro" id="IPR036020">
    <property type="entry name" value="WW_dom_sf"/>
</dbReference>
<evidence type="ECO:0000256" key="1">
    <source>
        <dbReference type="SAM" id="MobiDB-lite"/>
    </source>
</evidence>
<dbReference type="SMART" id="SM00456">
    <property type="entry name" value="WW"/>
    <property type="match status" value="2"/>
</dbReference>
<feature type="compositionally biased region" description="Polar residues" evidence="1">
    <location>
        <begin position="629"/>
        <end position="641"/>
    </location>
</feature>
<organism evidence="3">
    <name type="scientific">Anthurium amnicola</name>
    <dbReference type="NCBI Taxonomy" id="1678845"/>
    <lineage>
        <taxon>Eukaryota</taxon>
        <taxon>Viridiplantae</taxon>
        <taxon>Streptophyta</taxon>
        <taxon>Embryophyta</taxon>
        <taxon>Tracheophyta</taxon>
        <taxon>Spermatophyta</taxon>
        <taxon>Magnoliopsida</taxon>
        <taxon>Liliopsida</taxon>
        <taxon>Araceae</taxon>
        <taxon>Pothoideae</taxon>
        <taxon>Potheae</taxon>
        <taxon>Anthurium</taxon>
    </lineage>
</organism>
<proteinExistence type="predicted"/>
<evidence type="ECO:0000313" key="3">
    <source>
        <dbReference type="EMBL" id="JAT59731.1"/>
    </source>
</evidence>
<protein>
    <submittedName>
        <fullName evidence="3">Formin-binding protein 4</fullName>
    </submittedName>
</protein>
<feature type="region of interest" description="Disordered" evidence="1">
    <location>
        <begin position="934"/>
        <end position="991"/>
    </location>
</feature>